<feature type="transmembrane region" description="Helical" evidence="10">
    <location>
        <begin position="45"/>
        <end position="68"/>
    </location>
</feature>
<dbReference type="Gramene" id="QL01p025993:mrna">
    <property type="protein sequence ID" value="QL01p025993:mrna"/>
    <property type="gene ID" value="QL01p025993"/>
</dbReference>
<dbReference type="GO" id="GO:0006885">
    <property type="term" value="P:regulation of pH"/>
    <property type="evidence" value="ECO:0007669"/>
    <property type="project" value="TreeGrafter"/>
</dbReference>
<evidence type="ECO:0000313" key="14">
    <source>
        <dbReference type="EnsemblPlants" id="QL01p025993:mrna"/>
    </source>
</evidence>
<feature type="transmembrane region" description="Helical" evidence="10">
    <location>
        <begin position="279"/>
        <end position="299"/>
    </location>
</feature>
<dbReference type="EnsemblPlants" id="QL01p025993:mrna">
    <property type="protein sequence ID" value="QL01p025993:mrna"/>
    <property type="gene ID" value="QL01p025993"/>
</dbReference>
<name>A0A7N2KNQ0_QUELO</name>
<dbReference type="OMA" id="YIFRPLM"/>
<feature type="domain" description="Cation/H(+) antiporter C-terminal" evidence="13">
    <location>
        <begin position="635"/>
        <end position="781"/>
    </location>
</feature>
<dbReference type="Pfam" id="PF23256">
    <property type="entry name" value="CHX17_2nd"/>
    <property type="match status" value="1"/>
</dbReference>
<dbReference type="InterPro" id="IPR038770">
    <property type="entry name" value="Na+/solute_symporter_sf"/>
</dbReference>
<dbReference type="InterPro" id="IPR057290">
    <property type="entry name" value="CHX17_C"/>
</dbReference>
<keyword evidence="3" id="KW-0633">Potassium transport</keyword>
<evidence type="ECO:0000256" key="3">
    <source>
        <dbReference type="ARBA" id="ARBA00022538"/>
    </source>
</evidence>
<protein>
    <recommendedName>
        <fullName evidence="16">Cation/H+ exchanger domain-containing protein</fullName>
    </recommendedName>
</protein>
<feature type="domain" description="Cation/H(+) antiporter central" evidence="12">
    <location>
        <begin position="498"/>
        <end position="632"/>
    </location>
</feature>
<dbReference type="InterPro" id="IPR050794">
    <property type="entry name" value="CPA2_transporter"/>
</dbReference>
<dbReference type="Pfam" id="PF23259">
    <property type="entry name" value="CHX17_C"/>
    <property type="match status" value="1"/>
</dbReference>
<dbReference type="InterPro" id="IPR057291">
    <property type="entry name" value="CHX17_2nd"/>
</dbReference>
<evidence type="ECO:0000256" key="10">
    <source>
        <dbReference type="SAM" id="Phobius"/>
    </source>
</evidence>
<evidence type="ECO:0000256" key="7">
    <source>
        <dbReference type="ARBA" id="ARBA00023065"/>
    </source>
</evidence>
<dbReference type="AlphaFoldDB" id="A0A7N2KNQ0"/>
<evidence type="ECO:0000256" key="9">
    <source>
        <dbReference type="ARBA" id="ARBA00038341"/>
    </source>
</evidence>
<evidence type="ECO:0000256" key="1">
    <source>
        <dbReference type="ARBA" id="ARBA00004141"/>
    </source>
</evidence>
<keyword evidence="4 10" id="KW-0812">Transmembrane</keyword>
<dbReference type="PANTHER" id="PTHR32468">
    <property type="entry name" value="CATION/H + ANTIPORTER"/>
    <property type="match status" value="1"/>
</dbReference>
<keyword evidence="7" id="KW-0406">Ion transport</keyword>
<evidence type="ECO:0000259" key="11">
    <source>
        <dbReference type="Pfam" id="PF00999"/>
    </source>
</evidence>
<evidence type="ECO:0000259" key="13">
    <source>
        <dbReference type="Pfam" id="PF23259"/>
    </source>
</evidence>
<dbReference type="PANTHER" id="PTHR32468:SF17">
    <property type="entry name" value="CATION_H(+) ANTIPORTER 4"/>
    <property type="match status" value="1"/>
</dbReference>
<sequence>MERGDNNVTLFSQNHSITIKDCTELPSMVHSPGMWNYFRYGTVSYSLPLLQLQMILIFAMTQLAHYILKRYGVPKFTSQFIVGLVLSPSLLGRLKILKNVLFEVNSQETIGMLAFLGYTLFLFVIGVKMDMGMINRTGRKALITGIACIVLPLVVGLAFQVFFRRIWVTEEEASNLPFVTAVHCVTPFPVVASLLEDLKILNSELGRLSLSAALVSDMFSTFLTSLATLTKLAKEKSVVSGIIGSIATIVYVISMVFAIRPAMFWVIRQTPEGRPVKDAYIHFIMFMVLVSGLLSDYYGQTFFFGPFILGLAVPDGPPLGSAIVNKFNCFISEVFLPLFVTTCAMRTDLTLLFKFDSLMTFYTCLIIVTFVTKLAACMVPPYYSKMPLSDALTVSLILTSKGVVQLVSYTVFRDNETMSDQTFAVTSVSILLIAVIVPILVKSLYDPSRKYAGYQVRDILHCKRNSELRILVCIQRPDNVAAVIKLLEASGPTRQSPLGVYALHLIELIGRASPIFISHQMQKKTVSNISYSENVTVAFNRFQRDNENAVSVSVFTAISPPKFMHEDICTLALDKLTSLIVLPFHRKWSIDGSIESEDSTVRTLNCSVLELAPCSVGILVDRGSLSHSTVSSEASYSIAMIFIGGNDDREALMFAKRMANDPNISLTVIRFVDSGGNEDVSSWDKVIDSEILKDVKLNNVGDEYVIYIEELVKDGPQTALIVRSMVDEYDLIIVGRRHNIVSPQTSGLAEWNEFPELGIIGDLLASSDINSRTSVFVLQQQKQRIATGRRN</sequence>
<feature type="transmembrane region" description="Helical" evidence="10">
    <location>
        <begin position="175"/>
        <end position="196"/>
    </location>
</feature>
<accession>A0A7N2KNQ0</accession>
<dbReference type="GO" id="GO:0006813">
    <property type="term" value="P:potassium ion transport"/>
    <property type="evidence" value="ECO:0007669"/>
    <property type="project" value="UniProtKB-KW"/>
</dbReference>
<evidence type="ECO:0000259" key="12">
    <source>
        <dbReference type="Pfam" id="PF23256"/>
    </source>
</evidence>
<dbReference type="GO" id="GO:0015297">
    <property type="term" value="F:antiporter activity"/>
    <property type="evidence" value="ECO:0007669"/>
    <property type="project" value="InterPro"/>
</dbReference>
<feature type="transmembrane region" description="Helical" evidence="10">
    <location>
        <begin position="208"/>
        <end position="230"/>
    </location>
</feature>
<feature type="domain" description="Cation/H+ exchanger transmembrane" evidence="11">
    <location>
        <begin position="64"/>
        <end position="441"/>
    </location>
</feature>
<dbReference type="Gene3D" id="1.20.1530.20">
    <property type="match status" value="1"/>
</dbReference>
<evidence type="ECO:0000256" key="4">
    <source>
        <dbReference type="ARBA" id="ARBA00022692"/>
    </source>
</evidence>
<dbReference type="Proteomes" id="UP000594261">
    <property type="component" value="Chromosome 1"/>
</dbReference>
<evidence type="ECO:0000256" key="6">
    <source>
        <dbReference type="ARBA" id="ARBA00022989"/>
    </source>
</evidence>
<comment type="similarity">
    <text evidence="9">Belongs to the monovalent cation:proton antiporter 2 (CPA2) transporter (TC 2.A.37) family. CHX (TC 2.A.37.4) subfamily.</text>
</comment>
<feature type="transmembrane region" description="Helical" evidence="10">
    <location>
        <begin position="359"/>
        <end position="379"/>
    </location>
</feature>
<feature type="transmembrane region" description="Helical" evidence="10">
    <location>
        <begin position="141"/>
        <end position="163"/>
    </location>
</feature>
<feature type="transmembrane region" description="Helical" evidence="10">
    <location>
        <begin position="423"/>
        <end position="441"/>
    </location>
</feature>
<feature type="transmembrane region" description="Helical" evidence="10">
    <location>
        <begin position="242"/>
        <end position="267"/>
    </location>
</feature>
<dbReference type="EMBL" id="LRBV02000001">
    <property type="status" value="NOT_ANNOTATED_CDS"/>
    <property type="molecule type" value="Genomic_DNA"/>
</dbReference>
<keyword evidence="6 10" id="KW-1133">Transmembrane helix</keyword>
<keyword evidence="5" id="KW-0630">Potassium</keyword>
<dbReference type="InterPro" id="IPR006153">
    <property type="entry name" value="Cation/H_exchanger_TM"/>
</dbReference>
<keyword evidence="2" id="KW-0813">Transport</keyword>
<evidence type="ECO:0000313" key="15">
    <source>
        <dbReference type="Proteomes" id="UP000594261"/>
    </source>
</evidence>
<evidence type="ECO:0000256" key="8">
    <source>
        <dbReference type="ARBA" id="ARBA00023136"/>
    </source>
</evidence>
<dbReference type="GO" id="GO:1902600">
    <property type="term" value="P:proton transmembrane transport"/>
    <property type="evidence" value="ECO:0007669"/>
    <property type="project" value="InterPro"/>
</dbReference>
<proteinExistence type="inferred from homology"/>
<feature type="transmembrane region" description="Helical" evidence="10">
    <location>
        <begin position="80"/>
        <end position="97"/>
    </location>
</feature>
<dbReference type="GO" id="GO:0012505">
    <property type="term" value="C:endomembrane system"/>
    <property type="evidence" value="ECO:0007669"/>
    <property type="project" value="TreeGrafter"/>
</dbReference>
<dbReference type="InParanoid" id="A0A7N2KNQ0"/>
<evidence type="ECO:0000256" key="2">
    <source>
        <dbReference type="ARBA" id="ARBA00022448"/>
    </source>
</evidence>
<keyword evidence="15" id="KW-1185">Reference proteome</keyword>
<dbReference type="Pfam" id="PF00999">
    <property type="entry name" value="Na_H_Exchanger"/>
    <property type="match status" value="1"/>
</dbReference>
<evidence type="ECO:0008006" key="16">
    <source>
        <dbReference type="Google" id="ProtNLM"/>
    </source>
</evidence>
<keyword evidence="8 10" id="KW-0472">Membrane</keyword>
<reference evidence="14 15" key="1">
    <citation type="journal article" date="2016" name="G3 (Bethesda)">
        <title>First Draft Assembly and Annotation of the Genome of a California Endemic Oak Quercus lobata Nee (Fagaceae).</title>
        <authorList>
            <person name="Sork V.L."/>
            <person name="Fitz-Gibbon S.T."/>
            <person name="Puiu D."/>
            <person name="Crepeau M."/>
            <person name="Gugger P.F."/>
            <person name="Sherman R."/>
            <person name="Stevens K."/>
            <person name="Langley C.H."/>
            <person name="Pellegrini M."/>
            <person name="Salzberg S.L."/>
        </authorList>
    </citation>
    <scope>NUCLEOTIDE SEQUENCE [LARGE SCALE GENOMIC DNA]</scope>
    <source>
        <strain evidence="14 15">cv. SW786</strain>
    </source>
</reference>
<reference evidence="14" key="2">
    <citation type="submission" date="2021-01" db="UniProtKB">
        <authorList>
            <consortium name="EnsemblPlants"/>
        </authorList>
    </citation>
    <scope>IDENTIFICATION</scope>
</reference>
<organism evidence="14 15">
    <name type="scientific">Quercus lobata</name>
    <name type="common">Valley oak</name>
    <dbReference type="NCBI Taxonomy" id="97700"/>
    <lineage>
        <taxon>Eukaryota</taxon>
        <taxon>Viridiplantae</taxon>
        <taxon>Streptophyta</taxon>
        <taxon>Embryophyta</taxon>
        <taxon>Tracheophyta</taxon>
        <taxon>Spermatophyta</taxon>
        <taxon>Magnoliopsida</taxon>
        <taxon>eudicotyledons</taxon>
        <taxon>Gunneridae</taxon>
        <taxon>Pentapetalae</taxon>
        <taxon>rosids</taxon>
        <taxon>fabids</taxon>
        <taxon>Fagales</taxon>
        <taxon>Fagaceae</taxon>
        <taxon>Quercus</taxon>
    </lineage>
</organism>
<comment type="subcellular location">
    <subcellularLocation>
        <location evidence="1">Membrane</location>
        <topology evidence="1">Multi-pass membrane protein</topology>
    </subcellularLocation>
</comment>
<dbReference type="GO" id="GO:0016020">
    <property type="term" value="C:membrane"/>
    <property type="evidence" value="ECO:0007669"/>
    <property type="project" value="UniProtKB-SubCell"/>
</dbReference>
<evidence type="ECO:0000256" key="5">
    <source>
        <dbReference type="ARBA" id="ARBA00022958"/>
    </source>
</evidence>
<feature type="transmembrane region" description="Helical" evidence="10">
    <location>
        <begin position="109"/>
        <end position="129"/>
    </location>
</feature>